<dbReference type="PROSITE" id="PS50977">
    <property type="entry name" value="HTH_TETR_2"/>
    <property type="match status" value="1"/>
</dbReference>
<keyword evidence="3 5" id="KW-0238">DNA-binding</keyword>
<evidence type="ECO:0000256" key="5">
    <source>
        <dbReference type="PROSITE-ProRule" id="PRU00335"/>
    </source>
</evidence>
<keyword evidence="2" id="KW-0805">Transcription regulation</keyword>
<dbReference type="InterPro" id="IPR009057">
    <property type="entry name" value="Homeodomain-like_sf"/>
</dbReference>
<dbReference type="CDD" id="cd07377">
    <property type="entry name" value="WHTH_GntR"/>
    <property type="match status" value="1"/>
</dbReference>
<evidence type="ECO:0000259" key="6">
    <source>
        <dbReference type="PROSITE" id="PS50949"/>
    </source>
</evidence>
<keyword evidence="1" id="KW-0678">Repressor</keyword>
<dbReference type="InterPro" id="IPR000524">
    <property type="entry name" value="Tscrpt_reg_HTH_GntR"/>
</dbReference>
<keyword evidence="9" id="KW-1185">Reference proteome</keyword>
<dbReference type="Pfam" id="PF00440">
    <property type="entry name" value="TetR_N"/>
    <property type="match status" value="1"/>
</dbReference>
<dbReference type="PROSITE" id="PS50949">
    <property type="entry name" value="HTH_GNTR"/>
    <property type="match status" value="1"/>
</dbReference>
<dbReference type="Pfam" id="PF02909">
    <property type="entry name" value="TetR_C_1"/>
    <property type="match status" value="1"/>
</dbReference>
<dbReference type="InterPro" id="IPR050109">
    <property type="entry name" value="HTH-type_TetR-like_transc_reg"/>
</dbReference>
<dbReference type="SUPFAM" id="SSF46689">
    <property type="entry name" value="Homeodomain-like"/>
    <property type="match status" value="1"/>
</dbReference>
<proteinExistence type="predicted"/>
<evidence type="ECO:0000256" key="1">
    <source>
        <dbReference type="ARBA" id="ARBA00022491"/>
    </source>
</evidence>
<evidence type="ECO:0000313" key="8">
    <source>
        <dbReference type="EMBL" id="MFC5147866.1"/>
    </source>
</evidence>
<dbReference type="InterPro" id="IPR036390">
    <property type="entry name" value="WH_DNA-bd_sf"/>
</dbReference>
<dbReference type="InterPro" id="IPR001647">
    <property type="entry name" value="HTH_TetR"/>
</dbReference>
<accession>A0ABW0A2F9</accession>
<protein>
    <submittedName>
        <fullName evidence="8">GntR family transcriptional regulator</fullName>
    </submittedName>
</protein>
<feature type="domain" description="HTH gntR-type" evidence="6">
    <location>
        <begin position="12"/>
        <end position="80"/>
    </location>
</feature>
<evidence type="ECO:0000313" key="9">
    <source>
        <dbReference type="Proteomes" id="UP001596222"/>
    </source>
</evidence>
<name>A0ABW0A2F9_9ACTN</name>
<dbReference type="InterPro" id="IPR036388">
    <property type="entry name" value="WH-like_DNA-bd_sf"/>
</dbReference>
<dbReference type="RefSeq" id="WP_382046291.1">
    <property type="nucleotide sequence ID" value="NZ_JBHSKJ010000015.1"/>
</dbReference>
<keyword evidence="4" id="KW-0804">Transcription</keyword>
<sequence length="299" mass="30848">MGVLEQPSAPASAPYRRIAAELRARIASGEIGPGEKVPSVRRIAQEWGVATATAAKVLSVLREEGVVRAVPGVGTVVAAPCGAAGPGEGACAERNGRPPRAAGGALRKLTPERIVRTAIALADAHGAAALSMRALAAELGVPTMALYRHVPGKDDLVARMADAAFGECGPPGGAPGDWRGRLHAAARYQWAVYRRHPWLARAMVSVPRPQLPACATGLMERAMTPAPGPGPGLEAGAVVRIGATVAGYVRGVAVNLQDGAAARRPRGGTEADLDAMFEFGLARLLDGLSVYVEQRRGCS</sequence>
<dbReference type="PANTHER" id="PTHR30055:SF151">
    <property type="entry name" value="TRANSCRIPTIONAL REGULATORY PROTEIN"/>
    <property type="match status" value="1"/>
</dbReference>
<dbReference type="EMBL" id="JBHSKJ010000015">
    <property type="protein sequence ID" value="MFC5147866.1"/>
    <property type="molecule type" value="Genomic_DNA"/>
</dbReference>
<dbReference type="Gene3D" id="1.10.10.10">
    <property type="entry name" value="Winged helix-like DNA-binding domain superfamily/Winged helix DNA-binding domain"/>
    <property type="match status" value="1"/>
</dbReference>
<gene>
    <name evidence="8" type="ORF">ACFPP6_24675</name>
</gene>
<evidence type="ECO:0000256" key="3">
    <source>
        <dbReference type="ARBA" id="ARBA00023125"/>
    </source>
</evidence>
<dbReference type="SUPFAM" id="SSF46785">
    <property type="entry name" value="Winged helix' DNA-binding domain"/>
    <property type="match status" value="1"/>
</dbReference>
<dbReference type="SUPFAM" id="SSF48498">
    <property type="entry name" value="Tetracyclin repressor-like, C-terminal domain"/>
    <property type="match status" value="1"/>
</dbReference>
<reference evidence="9" key="1">
    <citation type="journal article" date="2019" name="Int. J. Syst. Evol. Microbiol.">
        <title>The Global Catalogue of Microorganisms (GCM) 10K type strain sequencing project: providing services to taxonomists for standard genome sequencing and annotation.</title>
        <authorList>
            <consortium name="The Broad Institute Genomics Platform"/>
            <consortium name="The Broad Institute Genome Sequencing Center for Infectious Disease"/>
            <person name="Wu L."/>
            <person name="Ma J."/>
        </authorList>
    </citation>
    <scope>NUCLEOTIDE SEQUENCE [LARGE SCALE GENOMIC DNA]</scope>
    <source>
        <strain evidence="9">CGMCC 4.1641</strain>
    </source>
</reference>
<dbReference type="Gene3D" id="1.10.357.10">
    <property type="entry name" value="Tetracycline Repressor, domain 2"/>
    <property type="match status" value="1"/>
</dbReference>
<dbReference type="InterPro" id="IPR003012">
    <property type="entry name" value="Tet_transcr_reg_TetR"/>
</dbReference>
<dbReference type="Proteomes" id="UP001596222">
    <property type="component" value="Unassembled WGS sequence"/>
</dbReference>
<evidence type="ECO:0000256" key="2">
    <source>
        <dbReference type="ARBA" id="ARBA00023015"/>
    </source>
</evidence>
<dbReference type="Pfam" id="PF00392">
    <property type="entry name" value="GntR"/>
    <property type="match status" value="1"/>
</dbReference>
<evidence type="ECO:0000259" key="7">
    <source>
        <dbReference type="PROSITE" id="PS50977"/>
    </source>
</evidence>
<dbReference type="PANTHER" id="PTHR30055">
    <property type="entry name" value="HTH-TYPE TRANSCRIPTIONAL REGULATOR RUTR"/>
    <property type="match status" value="1"/>
</dbReference>
<feature type="DNA-binding region" description="H-T-H motif" evidence="5">
    <location>
        <begin position="131"/>
        <end position="150"/>
    </location>
</feature>
<organism evidence="8 9">
    <name type="scientific">Streptomyces aureoversilis</name>
    <dbReference type="NCBI Taxonomy" id="67277"/>
    <lineage>
        <taxon>Bacteria</taxon>
        <taxon>Bacillati</taxon>
        <taxon>Actinomycetota</taxon>
        <taxon>Actinomycetes</taxon>
        <taxon>Kitasatosporales</taxon>
        <taxon>Streptomycetaceae</taxon>
        <taxon>Streptomyces</taxon>
    </lineage>
</organism>
<dbReference type="SMART" id="SM00345">
    <property type="entry name" value="HTH_GNTR"/>
    <property type="match status" value="1"/>
</dbReference>
<evidence type="ECO:0000256" key="4">
    <source>
        <dbReference type="ARBA" id="ARBA00023163"/>
    </source>
</evidence>
<dbReference type="InterPro" id="IPR036271">
    <property type="entry name" value="Tet_transcr_reg_TetR-rel_C_sf"/>
</dbReference>
<dbReference type="InterPro" id="IPR004111">
    <property type="entry name" value="Repressor_TetR_C"/>
</dbReference>
<dbReference type="PRINTS" id="PR00400">
    <property type="entry name" value="TETREPRESSOR"/>
</dbReference>
<comment type="caution">
    <text evidence="8">The sequence shown here is derived from an EMBL/GenBank/DDBJ whole genome shotgun (WGS) entry which is preliminary data.</text>
</comment>
<feature type="domain" description="HTH tetR-type" evidence="7">
    <location>
        <begin position="108"/>
        <end position="168"/>
    </location>
</feature>